<dbReference type="AlphaFoldDB" id="A0A8T8E6C2"/>
<dbReference type="KEGG" id="hsal:JMJ58_20935"/>
<feature type="compositionally biased region" description="Basic and acidic residues" evidence="1">
    <location>
        <begin position="397"/>
        <end position="408"/>
    </location>
</feature>
<dbReference type="OrthoDB" id="238910at2157"/>
<evidence type="ECO:0000313" key="3">
    <source>
        <dbReference type="EMBL" id="QRV17425.1"/>
    </source>
</evidence>
<feature type="region of interest" description="Disordered" evidence="1">
    <location>
        <begin position="397"/>
        <end position="443"/>
    </location>
</feature>
<keyword evidence="3" id="KW-0614">Plasmid</keyword>
<gene>
    <name evidence="3" type="ORF">JMJ58_20935</name>
</gene>
<feature type="compositionally biased region" description="Polar residues" evidence="1">
    <location>
        <begin position="328"/>
        <end position="339"/>
    </location>
</feature>
<organism evidence="3 4">
    <name type="scientific">Haloterrigena salifodinae</name>
    <dbReference type="NCBI Taxonomy" id="2675099"/>
    <lineage>
        <taxon>Archaea</taxon>
        <taxon>Methanobacteriati</taxon>
        <taxon>Methanobacteriota</taxon>
        <taxon>Stenosarchaea group</taxon>
        <taxon>Halobacteria</taxon>
        <taxon>Halobacteriales</taxon>
        <taxon>Natrialbaceae</taxon>
        <taxon>Haloterrigena</taxon>
    </lineage>
</organism>
<evidence type="ECO:0000256" key="1">
    <source>
        <dbReference type="SAM" id="MobiDB-lite"/>
    </source>
</evidence>
<proteinExistence type="predicted"/>
<accession>A0A8T8E6C2</accession>
<geneLocation type="plasmid" evidence="3 4">
    <name>pHTS138</name>
</geneLocation>
<evidence type="ECO:0000259" key="2">
    <source>
        <dbReference type="Pfam" id="PF22763"/>
    </source>
</evidence>
<reference evidence="3 4" key="1">
    <citation type="submission" date="2021-01" db="EMBL/GenBank/DDBJ databases">
        <title>Genome Sequence and Methylation Pattern of Haloterrigena salifodinae BOL5-1, An Extremely Halophilic Archaeon from a Bolivian Salt Mine.</title>
        <authorList>
            <person name="DasSarma P."/>
            <person name="Anton B.P."/>
            <person name="DasSarma S.L."/>
            <person name="von Ehrenheim H.A.L."/>
            <person name="Martinez F.L."/>
            <person name="Guzman D."/>
            <person name="Roberts R.J."/>
            <person name="DasSarma S."/>
        </authorList>
    </citation>
    <scope>NUCLEOTIDE SEQUENCE [LARGE SCALE GENOMIC DNA]</scope>
    <source>
        <strain evidence="3 4">BOL5-1</strain>
        <plasmid evidence="3 4">pHTS138</plasmid>
    </source>
</reference>
<dbReference type="InterPro" id="IPR054468">
    <property type="entry name" value="NrSPol-like_HBD"/>
</dbReference>
<name>A0A8T8E6C2_9EURY</name>
<feature type="region of interest" description="Disordered" evidence="1">
    <location>
        <begin position="187"/>
        <end position="216"/>
    </location>
</feature>
<feature type="domain" description="NrS-1 polymerase-like HBD" evidence="2">
    <location>
        <begin position="247"/>
        <end position="312"/>
    </location>
</feature>
<feature type="compositionally biased region" description="Polar residues" evidence="1">
    <location>
        <begin position="409"/>
        <end position="430"/>
    </location>
</feature>
<protein>
    <recommendedName>
        <fullName evidence="2">NrS-1 polymerase-like HBD domain-containing protein</fullName>
    </recommendedName>
</protein>
<sequence length="443" mass="49430">MTTDQTNRLEANSIPESLRERSQWICWRIKHRDGKATKVPIIPGSGDYASATDAETWRSFDEALEYAECGEAAGIGYVFTGDGPFVGIDLDDCRNPETGAPSADARAIIDDLDSFTEVSPSGTGYHVIVRGSLPGDRSRRGSVEMYETARFFTVTGDHVDTTPERVYARPDALESVYNEYIAETELSRGGDTKDAREAPSRNSGIESDSSRGVDLEDEELLERARNASNGEKFEHLWQGSIAGYESQSEADIALCCLLAFWTGRDAARVDRLFRQSGLLRDKWDEVHYSDGSTYGEKTVERAIANTNDVYEPPSRDERDSEAAVQREQAPSSRDPTQGEPTEVDDQTIGGTDGTRAAYLAEKNRLLTDRVDELEATLEQKNERIDQLEVKIEELQTELESRDRERRCASNEQAGNTDQTETVSESATIWSRTKRLFGSTQEER</sequence>
<dbReference type="Pfam" id="PF22763">
    <property type="entry name" value="NrS1-1_pol-like_HBD"/>
    <property type="match status" value="1"/>
</dbReference>
<evidence type="ECO:0000313" key="4">
    <source>
        <dbReference type="Proteomes" id="UP000637819"/>
    </source>
</evidence>
<keyword evidence="4" id="KW-1185">Reference proteome</keyword>
<feature type="region of interest" description="Disordered" evidence="1">
    <location>
        <begin position="305"/>
        <end position="353"/>
    </location>
</feature>
<dbReference type="EMBL" id="CP069189">
    <property type="protein sequence ID" value="QRV17425.1"/>
    <property type="molecule type" value="Genomic_DNA"/>
</dbReference>
<feature type="compositionally biased region" description="Basic and acidic residues" evidence="1">
    <location>
        <begin position="187"/>
        <end position="199"/>
    </location>
</feature>
<dbReference type="Proteomes" id="UP000637819">
    <property type="component" value="Plasmid pHTS138"/>
</dbReference>
<dbReference type="RefSeq" id="WP_204749460.1">
    <property type="nucleotide sequence ID" value="NZ_CP069189.1"/>
</dbReference>
<dbReference type="GeneID" id="62877645"/>